<name>A0A444MNG1_9SPHI</name>
<keyword evidence="1" id="KW-1133">Transmembrane helix</keyword>
<keyword evidence="1" id="KW-0472">Membrane</keyword>
<sequence length="179" mass="20286">MLSSISWQHYLAAIVILSVSYYGYVILRYYQQEISNLFNRKQNNANLFPNASVASTNVMGAAKLDVGVSLTKSEELHFTDSSPDEVEPDATTNVTPISNTELSYSPSVELETEAGNLIKAFQEINNKPEFITLLRILINSYKRFQDEIDLPAMLNRIVEISKERLMFPLTLTDLQETWA</sequence>
<accession>A0A444MNG1</accession>
<reference evidence="2 3" key="1">
    <citation type="submission" date="2019-01" db="EMBL/GenBank/DDBJ databases">
        <title>Mucilaginibacter antarcticum sp. nov., isolated from antarctic soil.</title>
        <authorList>
            <person name="Yan Y.-Q."/>
            <person name="Du Z.-J."/>
        </authorList>
    </citation>
    <scope>NUCLEOTIDE SEQUENCE [LARGE SCALE GENOMIC DNA]</scope>
    <source>
        <strain evidence="2 3">F01003</strain>
    </source>
</reference>
<gene>
    <name evidence="2" type="ORF">EPL05_14355</name>
</gene>
<keyword evidence="3" id="KW-1185">Reference proteome</keyword>
<protein>
    <submittedName>
        <fullName evidence="2">Uncharacterized protein</fullName>
    </submittedName>
</protein>
<comment type="caution">
    <text evidence="2">The sequence shown here is derived from an EMBL/GenBank/DDBJ whole genome shotgun (WGS) entry which is preliminary data.</text>
</comment>
<organism evidence="2 3">
    <name type="scientific">Mucilaginibacter gilvus</name>
    <dbReference type="NCBI Taxonomy" id="2305909"/>
    <lineage>
        <taxon>Bacteria</taxon>
        <taxon>Pseudomonadati</taxon>
        <taxon>Bacteroidota</taxon>
        <taxon>Sphingobacteriia</taxon>
        <taxon>Sphingobacteriales</taxon>
        <taxon>Sphingobacteriaceae</taxon>
        <taxon>Mucilaginibacter</taxon>
    </lineage>
</organism>
<evidence type="ECO:0000256" key="1">
    <source>
        <dbReference type="SAM" id="Phobius"/>
    </source>
</evidence>
<dbReference type="EMBL" id="SBIW01000006">
    <property type="protein sequence ID" value="RWY51239.1"/>
    <property type="molecule type" value="Genomic_DNA"/>
</dbReference>
<dbReference type="OrthoDB" id="825790at2"/>
<dbReference type="Proteomes" id="UP000286701">
    <property type="component" value="Unassembled WGS sequence"/>
</dbReference>
<keyword evidence="1" id="KW-0812">Transmembrane</keyword>
<dbReference type="RefSeq" id="WP_128534658.1">
    <property type="nucleotide sequence ID" value="NZ_SBIW01000006.1"/>
</dbReference>
<evidence type="ECO:0000313" key="3">
    <source>
        <dbReference type="Proteomes" id="UP000286701"/>
    </source>
</evidence>
<proteinExistence type="predicted"/>
<feature type="transmembrane region" description="Helical" evidence="1">
    <location>
        <begin position="6"/>
        <end position="27"/>
    </location>
</feature>
<dbReference type="AlphaFoldDB" id="A0A444MNG1"/>
<evidence type="ECO:0000313" key="2">
    <source>
        <dbReference type="EMBL" id="RWY51239.1"/>
    </source>
</evidence>